<dbReference type="SUPFAM" id="SSF52540">
    <property type="entry name" value="P-loop containing nucleoside triphosphate hydrolases"/>
    <property type="match status" value="1"/>
</dbReference>
<evidence type="ECO:0000256" key="3">
    <source>
        <dbReference type="ARBA" id="ARBA00016296"/>
    </source>
</evidence>
<dbReference type="Pfam" id="PF00625">
    <property type="entry name" value="Guanylate_kin"/>
    <property type="match status" value="1"/>
</dbReference>
<dbReference type="NCBIfam" id="TIGR03263">
    <property type="entry name" value="guanyl_kin"/>
    <property type="match status" value="1"/>
</dbReference>
<comment type="similarity">
    <text evidence="1">Belongs to the guanylate kinase family.</text>
</comment>
<evidence type="ECO:0000256" key="1">
    <source>
        <dbReference type="ARBA" id="ARBA00005790"/>
    </source>
</evidence>
<dbReference type="InterPro" id="IPR008144">
    <property type="entry name" value="Guanylate_kin-like_dom"/>
</dbReference>
<dbReference type="EMBL" id="CP025989">
    <property type="protein sequence ID" value="AWD33102.1"/>
    <property type="molecule type" value="Genomic_DNA"/>
</dbReference>
<dbReference type="InterPro" id="IPR008145">
    <property type="entry name" value="GK/Ca_channel_bsu"/>
</dbReference>
<dbReference type="OrthoDB" id="9808150at2"/>
<evidence type="ECO:0000259" key="9">
    <source>
        <dbReference type="PROSITE" id="PS50052"/>
    </source>
</evidence>
<sequence length="209" mass="23811">MKEQNKKTGVVMVVSGPSGTGKTTISTMLAKLVDNLRFSISFTTRNKRVNEIDGESYHFVTREYMEQLRDKGELLECAEVFGNLYGTSKVQIEEQIMNGRDIISDVDVQGYIALKSLLPNNVFGVFLLPPSKEEVLDRLSKRGGTATEIATRFKAFQEEISHHDQYDYVIFNYDMETTLHTVKNILSVEKCKRSRNLNVIHDYINAMSK</sequence>
<evidence type="ECO:0000256" key="5">
    <source>
        <dbReference type="ARBA" id="ARBA00022741"/>
    </source>
</evidence>
<protein>
    <recommendedName>
        <fullName evidence="3">Guanylate kinase</fullName>
        <ecNumber evidence="2">2.7.4.8</ecNumber>
    </recommendedName>
    <alternativeName>
        <fullName evidence="8">GMP kinase</fullName>
    </alternativeName>
</protein>
<evidence type="ECO:0000256" key="2">
    <source>
        <dbReference type="ARBA" id="ARBA00012961"/>
    </source>
</evidence>
<dbReference type="Proteomes" id="UP000244519">
    <property type="component" value="Chromosome"/>
</dbReference>
<gene>
    <name evidence="10" type="ORF">Fsol_00303</name>
</gene>
<keyword evidence="6 10" id="KW-0418">Kinase</keyword>
<evidence type="ECO:0000256" key="4">
    <source>
        <dbReference type="ARBA" id="ARBA00022679"/>
    </source>
</evidence>
<reference evidence="10 11" key="1">
    <citation type="journal article" date="2018" name="Genome Biol. Evol.">
        <title>The Genome Sequence of "Candidatus Fokinia solitaria": Insights on Reductive Evolution in Rickettsiales.</title>
        <authorList>
            <person name="Floriano A.M."/>
            <person name="Castelli M."/>
            <person name="Krenek S."/>
            <person name="Berendonk T.U."/>
            <person name="Bazzocchi C."/>
            <person name="Petroni G."/>
            <person name="Sassera D."/>
        </authorList>
    </citation>
    <scope>NUCLEOTIDE SEQUENCE [LARGE SCALE GENOMIC DNA]</scope>
    <source>
        <strain evidence="10">Rio ETE_ALG 3VII</strain>
    </source>
</reference>
<evidence type="ECO:0000313" key="10">
    <source>
        <dbReference type="EMBL" id="AWD33102.1"/>
    </source>
</evidence>
<dbReference type="Gene3D" id="3.30.63.10">
    <property type="entry name" value="Guanylate Kinase phosphate binding domain"/>
    <property type="match status" value="1"/>
</dbReference>
<dbReference type="PROSITE" id="PS00856">
    <property type="entry name" value="GUANYLATE_KINASE_1"/>
    <property type="match status" value="1"/>
</dbReference>
<dbReference type="CDD" id="cd00071">
    <property type="entry name" value="GMPK"/>
    <property type="match status" value="1"/>
</dbReference>
<dbReference type="Gene3D" id="3.40.50.300">
    <property type="entry name" value="P-loop containing nucleotide triphosphate hydrolases"/>
    <property type="match status" value="1"/>
</dbReference>
<dbReference type="PANTHER" id="PTHR23117:SF13">
    <property type="entry name" value="GUANYLATE KINASE"/>
    <property type="match status" value="1"/>
</dbReference>
<dbReference type="PANTHER" id="PTHR23117">
    <property type="entry name" value="GUANYLATE KINASE-RELATED"/>
    <property type="match status" value="1"/>
</dbReference>
<dbReference type="GO" id="GO:0005524">
    <property type="term" value="F:ATP binding"/>
    <property type="evidence" value="ECO:0007669"/>
    <property type="project" value="UniProtKB-KW"/>
</dbReference>
<keyword evidence="7" id="KW-0067">ATP-binding</keyword>
<organism evidence="10 11">
    <name type="scientific">Candidatus Fokinia solitaria</name>
    <dbReference type="NCBI Taxonomy" id="1802984"/>
    <lineage>
        <taxon>Bacteria</taxon>
        <taxon>Pseudomonadati</taxon>
        <taxon>Pseudomonadota</taxon>
        <taxon>Alphaproteobacteria</taxon>
        <taxon>Rickettsiales</taxon>
        <taxon>Candidatus Midichloriaceae</taxon>
        <taxon>Candidatus Fokinia</taxon>
    </lineage>
</organism>
<evidence type="ECO:0000256" key="8">
    <source>
        <dbReference type="ARBA" id="ARBA00030128"/>
    </source>
</evidence>
<dbReference type="GO" id="GO:0005829">
    <property type="term" value="C:cytosol"/>
    <property type="evidence" value="ECO:0007669"/>
    <property type="project" value="TreeGrafter"/>
</dbReference>
<evidence type="ECO:0000313" key="11">
    <source>
        <dbReference type="Proteomes" id="UP000244519"/>
    </source>
</evidence>
<dbReference type="InterPro" id="IPR027417">
    <property type="entry name" value="P-loop_NTPase"/>
</dbReference>
<feature type="domain" description="Guanylate kinase-like" evidence="9">
    <location>
        <begin position="9"/>
        <end position="187"/>
    </location>
</feature>
<keyword evidence="4" id="KW-0808">Transferase</keyword>
<dbReference type="FunFam" id="3.30.63.10:FF:000002">
    <property type="entry name" value="Guanylate kinase 1"/>
    <property type="match status" value="1"/>
</dbReference>
<dbReference type="RefSeq" id="WP_108673139.1">
    <property type="nucleotide sequence ID" value="NZ_CP025989.1"/>
</dbReference>
<dbReference type="PROSITE" id="PS50052">
    <property type="entry name" value="GUANYLATE_KINASE_2"/>
    <property type="match status" value="1"/>
</dbReference>
<dbReference type="EC" id="2.7.4.8" evidence="2"/>
<name>A0A2U8BRY6_9RICK</name>
<dbReference type="InterPro" id="IPR020590">
    <property type="entry name" value="Guanylate_kinase_CS"/>
</dbReference>
<dbReference type="KEGG" id="fso:Fsol_00303"/>
<dbReference type="SMART" id="SM00072">
    <property type="entry name" value="GuKc"/>
    <property type="match status" value="1"/>
</dbReference>
<dbReference type="InterPro" id="IPR017665">
    <property type="entry name" value="Guanylate_kinase"/>
</dbReference>
<dbReference type="AlphaFoldDB" id="A0A2U8BRY6"/>
<evidence type="ECO:0000256" key="6">
    <source>
        <dbReference type="ARBA" id="ARBA00022777"/>
    </source>
</evidence>
<dbReference type="GO" id="GO:0004385">
    <property type="term" value="F:GMP kinase activity"/>
    <property type="evidence" value="ECO:0007669"/>
    <property type="project" value="UniProtKB-EC"/>
</dbReference>
<keyword evidence="5" id="KW-0547">Nucleotide-binding</keyword>
<proteinExistence type="inferred from homology"/>
<keyword evidence="11" id="KW-1185">Reference proteome</keyword>
<accession>A0A2U8BRY6</accession>
<evidence type="ECO:0000256" key="7">
    <source>
        <dbReference type="ARBA" id="ARBA00022840"/>
    </source>
</evidence>